<dbReference type="Gene3D" id="2.30.130.40">
    <property type="entry name" value="LON domain-like"/>
    <property type="match status" value="1"/>
</dbReference>
<dbReference type="InterPro" id="IPR046336">
    <property type="entry name" value="Lon_prtase_N_sf"/>
</dbReference>
<accession>A0A918XMD1</accession>
<dbReference type="InterPro" id="IPR015947">
    <property type="entry name" value="PUA-like_sf"/>
</dbReference>
<protein>
    <recommendedName>
        <fullName evidence="1">Lon N-terminal domain-containing protein</fullName>
    </recommendedName>
</protein>
<dbReference type="AlphaFoldDB" id="A0A918XMD1"/>
<dbReference type="Proteomes" id="UP000644693">
    <property type="component" value="Unassembled WGS sequence"/>
</dbReference>
<dbReference type="SMART" id="SM00464">
    <property type="entry name" value="LON"/>
    <property type="match status" value="1"/>
</dbReference>
<dbReference type="PROSITE" id="PS51787">
    <property type="entry name" value="LON_N"/>
    <property type="match status" value="1"/>
</dbReference>
<evidence type="ECO:0000313" key="2">
    <source>
        <dbReference type="EMBL" id="GHD37435.1"/>
    </source>
</evidence>
<organism evidence="2 3">
    <name type="scientific">Parahalioglobus pacificus</name>
    <dbReference type="NCBI Taxonomy" id="930806"/>
    <lineage>
        <taxon>Bacteria</taxon>
        <taxon>Pseudomonadati</taxon>
        <taxon>Pseudomonadota</taxon>
        <taxon>Gammaproteobacteria</taxon>
        <taxon>Cellvibrionales</taxon>
        <taxon>Halieaceae</taxon>
        <taxon>Parahalioglobus</taxon>
    </lineage>
</organism>
<dbReference type="EMBL" id="BMYM01000002">
    <property type="protein sequence ID" value="GHD37435.1"/>
    <property type="molecule type" value="Genomic_DNA"/>
</dbReference>
<comment type="caution">
    <text evidence="2">The sequence shown here is derived from an EMBL/GenBank/DDBJ whole genome shotgun (WGS) entry which is preliminary data.</text>
</comment>
<dbReference type="RefSeq" id="WP_189478295.1">
    <property type="nucleotide sequence ID" value="NZ_BMYM01000002.1"/>
</dbReference>
<gene>
    <name evidence="2" type="ORF">GCM10007053_27010</name>
</gene>
<dbReference type="Pfam" id="PF02190">
    <property type="entry name" value="LON_substr_bdg"/>
    <property type="match status" value="1"/>
</dbReference>
<evidence type="ECO:0000259" key="1">
    <source>
        <dbReference type="PROSITE" id="PS51787"/>
    </source>
</evidence>
<evidence type="ECO:0000313" key="3">
    <source>
        <dbReference type="Proteomes" id="UP000644693"/>
    </source>
</evidence>
<dbReference type="InterPro" id="IPR003111">
    <property type="entry name" value="Lon_prtase_N"/>
</dbReference>
<dbReference type="PANTHER" id="PTHR46732">
    <property type="entry name" value="ATP-DEPENDENT PROTEASE LA (LON) DOMAIN PROTEIN"/>
    <property type="match status" value="1"/>
</dbReference>
<reference evidence="2" key="2">
    <citation type="submission" date="2020-09" db="EMBL/GenBank/DDBJ databases">
        <authorList>
            <person name="Sun Q."/>
            <person name="Kim S."/>
        </authorList>
    </citation>
    <scope>NUCLEOTIDE SEQUENCE</scope>
    <source>
        <strain evidence="2">KCTC 23430</strain>
    </source>
</reference>
<reference evidence="2" key="1">
    <citation type="journal article" date="2014" name="Int. J. Syst. Evol. Microbiol.">
        <title>Complete genome sequence of Corynebacterium casei LMG S-19264T (=DSM 44701T), isolated from a smear-ripened cheese.</title>
        <authorList>
            <consortium name="US DOE Joint Genome Institute (JGI-PGF)"/>
            <person name="Walter F."/>
            <person name="Albersmeier A."/>
            <person name="Kalinowski J."/>
            <person name="Ruckert C."/>
        </authorList>
    </citation>
    <scope>NUCLEOTIDE SEQUENCE</scope>
    <source>
        <strain evidence="2">KCTC 23430</strain>
    </source>
</reference>
<dbReference type="PANTHER" id="PTHR46732:SF8">
    <property type="entry name" value="ATP-DEPENDENT PROTEASE LA (LON) DOMAIN PROTEIN"/>
    <property type="match status" value="1"/>
</dbReference>
<dbReference type="SUPFAM" id="SSF88697">
    <property type="entry name" value="PUA domain-like"/>
    <property type="match status" value="1"/>
</dbReference>
<feature type="domain" description="Lon N-terminal" evidence="1">
    <location>
        <begin position="1"/>
        <end position="195"/>
    </location>
</feature>
<proteinExistence type="predicted"/>
<sequence>MTEISLFPLSAVLLPHGRMPLQIFERRYLDLVRDCMRNDTGFGVIWLLKGAEVAASQSGEPQLAGVGCYARIVDWDQLPNGLLGVTIAGGERFDLHSSDRADSGLVMGHVDLKPKPEPEPVLEVWQSLVAVLRSLENHPHVQRMGLAVDYNDAWQVAYTLAQLLPLDESLKYELLTLDSIEAVVRELELVLNEISGEDSQA</sequence>
<keyword evidence="3" id="KW-1185">Reference proteome</keyword>
<name>A0A918XMD1_9GAMM</name>